<dbReference type="InterPro" id="IPR005545">
    <property type="entry name" value="YCII"/>
</dbReference>
<evidence type="ECO:0000259" key="2">
    <source>
        <dbReference type="Pfam" id="PF03795"/>
    </source>
</evidence>
<evidence type="ECO:0000313" key="3">
    <source>
        <dbReference type="EMBL" id="MFD1529130.1"/>
    </source>
</evidence>
<dbReference type="RefSeq" id="WP_343975093.1">
    <property type="nucleotide sequence ID" value="NZ_BAAAJG010000008.1"/>
</dbReference>
<name>A0ABW4FFZ8_9PSEU</name>
<evidence type="ECO:0000313" key="4">
    <source>
        <dbReference type="Proteomes" id="UP001597145"/>
    </source>
</evidence>
<dbReference type="InterPro" id="IPR011008">
    <property type="entry name" value="Dimeric_a/b-barrel"/>
</dbReference>
<sequence>MKYMMLAYTGVADWESMDVTSPEFLAACEFYENLNTELTATGELVLTEGLADPSFTRTVRKQDGVPVAVDGPYAESKEVLASFAILDCASHDRAMAIAARIVDAIGDAVEVRPIGVDPTAEPEK</sequence>
<protein>
    <submittedName>
        <fullName evidence="3">YciI family protein</fullName>
    </submittedName>
</protein>
<dbReference type="SUPFAM" id="SSF54909">
    <property type="entry name" value="Dimeric alpha+beta barrel"/>
    <property type="match status" value="1"/>
</dbReference>
<keyword evidence="4" id="KW-1185">Reference proteome</keyword>
<dbReference type="PANTHER" id="PTHR35174">
    <property type="entry name" value="BLL7171 PROTEIN-RELATED"/>
    <property type="match status" value="1"/>
</dbReference>
<gene>
    <name evidence="3" type="ORF">ACFSCY_06730</name>
</gene>
<reference evidence="4" key="1">
    <citation type="journal article" date="2019" name="Int. J. Syst. Evol. Microbiol.">
        <title>The Global Catalogue of Microorganisms (GCM) 10K type strain sequencing project: providing services to taxonomists for standard genome sequencing and annotation.</title>
        <authorList>
            <consortium name="The Broad Institute Genomics Platform"/>
            <consortium name="The Broad Institute Genome Sequencing Center for Infectious Disease"/>
            <person name="Wu L."/>
            <person name="Ma J."/>
        </authorList>
    </citation>
    <scope>NUCLEOTIDE SEQUENCE [LARGE SCALE GENOMIC DNA]</scope>
    <source>
        <strain evidence="4">JCM 12165</strain>
    </source>
</reference>
<evidence type="ECO:0000256" key="1">
    <source>
        <dbReference type="ARBA" id="ARBA00007689"/>
    </source>
</evidence>
<dbReference type="EMBL" id="JBHUCP010000004">
    <property type="protein sequence ID" value="MFD1529130.1"/>
    <property type="molecule type" value="Genomic_DNA"/>
</dbReference>
<dbReference type="PANTHER" id="PTHR35174:SF3">
    <property type="entry name" value="BLL7171 PROTEIN"/>
    <property type="match status" value="1"/>
</dbReference>
<dbReference type="Proteomes" id="UP001597145">
    <property type="component" value="Unassembled WGS sequence"/>
</dbReference>
<accession>A0ABW4FFZ8</accession>
<dbReference type="Gene3D" id="3.30.70.1060">
    <property type="entry name" value="Dimeric alpha+beta barrel"/>
    <property type="match status" value="1"/>
</dbReference>
<comment type="similarity">
    <text evidence="1">Belongs to the YciI family.</text>
</comment>
<feature type="domain" description="YCII-related" evidence="2">
    <location>
        <begin position="1"/>
        <end position="114"/>
    </location>
</feature>
<organism evidence="3 4">
    <name type="scientific">Pseudonocardia aurantiaca</name>
    <dbReference type="NCBI Taxonomy" id="75290"/>
    <lineage>
        <taxon>Bacteria</taxon>
        <taxon>Bacillati</taxon>
        <taxon>Actinomycetota</taxon>
        <taxon>Actinomycetes</taxon>
        <taxon>Pseudonocardiales</taxon>
        <taxon>Pseudonocardiaceae</taxon>
        <taxon>Pseudonocardia</taxon>
    </lineage>
</organism>
<dbReference type="Pfam" id="PF03795">
    <property type="entry name" value="YCII"/>
    <property type="match status" value="1"/>
</dbReference>
<proteinExistence type="inferred from homology"/>
<comment type="caution">
    <text evidence="3">The sequence shown here is derived from an EMBL/GenBank/DDBJ whole genome shotgun (WGS) entry which is preliminary data.</text>
</comment>